<evidence type="ECO:0000313" key="6">
    <source>
        <dbReference type="Proteomes" id="UP000001357"/>
    </source>
</evidence>
<dbReference type="GO" id="GO:0005737">
    <property type="term" value="C:cytoplasm"/>
    <property type="evidence" value="ECO:0007669"/>
    <property type="project" value="UniProtKB-SubCell"/>
</dbReference>
<keyword evidence="4" id="KW-0539">Nucleus</keyword>
<comment type="subcellular location">
    <subcellularLocation>
        <location evidence="2">Cytoplasm</location>
    </subcellularLocation>
    <subcellularLocation>
        <location evidence="1">Nucleus</location>
    </subcellularLocation>
</comment>
<evidence type="ECO:0008006" key="7">
    <source>
        <dbReference type="Google" id="ProtNLM"/>
    </source>
</evidence>
<reference evidence="5 6" key="1">
    <citation type="journal article" date="2008" name="Nature">
        <title>The genome of the choanoflagellate Monosiga brevicollis and the origin of metazoans.</title>
        <authorList>
            <consortium name="JGI Sequencing"/>
            <person name="King N."/>
            <person name="Westbrook M.J."/>
            <person name="Young S.L."/>
            <person name="Kuo A."/>
            <person name="Abedin M."/>
            <person name="Chapman J."/>
            <person name="Fairclough S."/>
            <person name="Hellsten U."/>
            <person name="Isogai Y."/>
            <person name="Letunic I."/>
            <person name="Marr M."/>
            <person name="Pincus D."/>
            <person name="Putnam N."/>
            <person name="Rokas A."/>
            <person name="Wright K.J."/>
            <person name="Zuzow R."/>
            <person name="Dirks W."/>
            <person name="Good M."/>
            <person name="Goodstein D."/>
            <person name="Lemons D."/>
            <person name="Li W."/>
            <person name="Lyons J.B."/>
            <person name="Morris A."/>
            <person name="Nichols S."/>
            <person name="Richter D.J."/>
            <person name="Salamov A."/>
            <person name="Bork P."/>
            <person name="Lim W.A."/>
            <person name="Manning G."/>
            <person name="Miller W.T."/>
            <person name="McGinnis W."/>
            <person name="Shapiro H."/>
            <person name="Tjian R."/>
            <person name="Grigoriev I.V."/>
            <person name="Rokhsar D."/>
        </authorList>
    </citation>
    <scope>NUCLEOTIDE SEQUENCE [LARGE SCALE GENOMIC DNA]</scope>
    <source>
        <strain evidence="6">MX1 / ATCC 50154</strain>
    </source>
</reference>
<dbReference type="AlphaFoldDB" id="A9V1V2"/>
<dbReference type="Proteomes" id="UP000001357">
    <property type="component" value="Unassembled WGS sequence"/>
</dbReference>
<evidence type="ECO:0000256" key="2">
    <source>
        <dbReference type="ARBA" id="ARBA00004496"/>
    </source>
</evidence>
<keyword evidence="3" id="KW-0963">Cytoplasm</keyword>
<dbReference type="GeneID" id="5892014"/>
<proteinExistence type="predicted"/>
<dbReference type="PANTHER" id="PTHR21664:SF1">
    <property type="entry name" value="NUDC DOMAIN-CONTAINING PROTEIN 1"/>
    <property type="match status" value="1"/>
</dbReference>
<sequence>MAHQLQIDSALIDDHFAGYKLKPDLVGVTSRTLDNAPFQPTPPDTSRRTVDALALQSSLHVLRGPADTHGNTSCLLYVDTKRQLVAFKVRLHTQPASLFGPRLRFVFFLFSVSAHLKPLGSRHHAQRRGDVGDELDGPRIVTSLKDEDWSDSHPVSIVHDETPTDAMIVVTHGRLYWLIKYNWQNDAFTVQHQAIGIKALPYSAAWACARALRQINDRHVLVIATPHDDDPKHHGTIVQALDLNVSDGTTKQLWQQELATWPQRVVLRPSGSTLLDVVINDPMLGHDDALTEVVRIADADHEYASEQGQEVRQLVICNLESGFAGSMVHLGGCGWMSGFLPTTDVLCLVQNDVHGILVAVDPGTDTCIHESTLAAFGYVTASKQDRKFLLAVPGAGPTRHGVIVDVRGSCFVYGADSTMAHCECDVGTVLGAQALDAGCFAVLGTEQMVLVTIKD</sequence>
<evidence type="ECO:0000313" key="5">
    <source>
        <dbReference type="EMBL" id="EDQ88507.1"/>
    </source>
</evidence>
<keyword evidence="6" id="KW-1185">Reference proteome</keyword>
<evidence type="ECO:0000256" key="1">
    <source>
        <dbReference type="ARBA" id="ARBA00004123"/>
    </source>
</evidence>
<dbReference type="InParanoid" id="A9V1V2"/>
<name>A9V1V2_MONBE</name>
<dbReference type="KEGG" id="mbr:MONBRDRAFT_37455"/>
<evidence type="ECO:0000256" key="3">
    <source>
        <dbReference type="ARBA" id="ARBA00022490"/>
    </source>
</evidence>
<evidence type="ECO:0000256" key="4">
    <source>
        <dbReference type="ARBA" id="ARBA00023242"/>
    </source>
</evidence>
<accession>A9V1V2</accession>
<organism evidence="5 6">
    <name type="scientific">Monosiga brevicollis</name>
    <name type="common">Choanoflagellate</name>
    <dbReference type="NCBI Taxonomy" id="81824"/>
    <lineage>
        <taxon>Eukaryota</taxon>
        <taxon>Choanoflagellata</taxon>
        <taxon>Craspedida</taxon>
        <taxon>Salpingoecidae</taxon>
        <taxon>Monosiga</taxon>
    </lineage>
</organism>
<dbReference type="GO" id="GO:0005634">
    <property type="term" value="C:nucleus"/>
    <property type="evidence" value="ECO:0007669"/>
    <property type="project" value="UniProtKB-SubCell"/>
</dbReference>
<dbReference type="InterPro" id="IPR037895">
    <property type="entry name" value="NUDCD1"/>
</dbReference>
<gene>
    <name evidence="5" type="ORF">MONBRDRAFT_37455</name>
</gene>
<dbReference type="EMBL" id="CH991554">
    <property type="protein sequence ID" value="EDQ88507.1"/>
    <property type="molecule type" value="Genomic_DNA"/>
</dbReference>
<dbReference type="RefSeq" id="XP_001746611.1">
    <property type="nucleotide sequence ID" value="XM_001746559.1"/>
</dbReference>
<dbReference type="PANTHER" id="PTHR21664">
    <property type="entry name" value="CHRONIC MYELOGENOUS LEUKEMIA TUMOR ANTIGEN 66"/>
    <property type="match status" value="1"/>
</dbReference>
<protein>
    <recommendedName>
        <fullName evidence="7">NudC domain-containing protein 1</fullName>
    </recommendedName>
</protein>